<reference evidence="6 7" key="2">
    <citation type="submission" date="2018-11" db="EMBL/GenBank/DDBJ databases">
        <authorList>
            <consortium name="Pathogen Informatics"/>
        </authorList>
    </citation>
    <scope>NUCLEOTIDE SEQUENCE [LARGE SCALE GENOMIC DNA]</scope>
</reference>
<evidence type="ECO:0000256" key="2">
    <source>
        <dbReference type="ARBA" id="ARBA00022692"/>
    </source>
</evidence>
<evidence type="ECO:0000313" key="8">
    <source>
        <dbReference type="WBParaSite" id="SBAD_0001037101-mRNA-1"/>
    </source>
</evidence>
<dbReference type="PANTHER" id="PTHR11003:SF335">
    <property type="entry name" value="POTASSIUM CHANNEL DOMAIN-CONTAINING PROTEIN"/>
    <property type="match status" value="1"/>
</dbReference>
<dbReference type="GO" id="GO:0005886">
    <property type="term" value="C:plasma membrane"/>
    <property type="evidence" value="ECO:0007669"/>
    <property type="project" value="TreeGrafter"/>
</dbReference>
<sequence>MRTFGISGEQILRDGPTRGQRSACQHLRKAAQLVFNVLNLSLIPPRRGCNQIEYAKLILPHVGLIMLSCLYAIGGAVVFYYIEKPNEKSIRQLGLAAINYQRDVFLERLWNMSLNGLNHTTDYDFELQNVTKTLFDAFDTHYISAQHLMTNVTIGEVWSFTSSLFFTTTLLTTIGKNVFYIWVH</sequence>
<protein>
    <submittedName>
        <fullName evidence="8">Ion_trans_2 domain-containing protein</fullName>
    </submittedName>
</protein>
<accession>A0A183J2B8</accession>
<evidence type="ECO:0000313" key="7">
    <source>
        <dbReference type="Proteomes" id="UP000270296"/>
    </source>
</evidence>
<keyword evidence="3 5" id="KW-1133">Transmembrane helix</keyword>
<reference evidence="8" key="1">
    <citation type="submission" date="2016-06" db="UniProtKB">
        <authorList>
            <consortium name="WormBaseParasite"/>
        </authorList>
    </citation>
    <scope>IDENTIFICATION</scope>
</reference>
<proteinExistence type="predicted"/>
<organism evidence="8">
    <name type="scientific">Soboliphyme baturini</name>
    <dbReference type="NCBI Taxonomy" id="241478"/>
    <lineage>
        <taxon>Eukaryota</taxon>
        <taxon>Metazoa</taxon>
        <taxon>Ecdysozoa</taxon>
        <taxon>Nematoda</taxon>
        <taxon>Enoplea</taxon>
        <taxon>Dorylaimia</taxon>
        <taxon>Dioctophymatida</taxon>
        <taxon>Dioctophymatoidea</taxon>
        <taxon>Soboliphymatidae</taxon>
        <taxon>Soboliphyme</taxon>
    </lineage>
</organism>
<name>A0A183J2B8_9BILA</name>
<dbReference type="EMBL" id="UZAM01013489">
    <property type="protein sequence ID" value="VDP28193.1"/>
    <property type="molecule type" value="Genomic_DNA"/>
</dbReference>
<dbReference type="OrthoDB" id="297496at2759"/>
<keyword evidence="7" id="KW-1185">Reference proteome</keyword>
<dbReference type="GO" id="GO:0022841">
    <property type="term" value="F:potassium ion leak channel activity"/>
    <property type="evidence" value="ECO:0007669"/>
    <property type="project" value="TreeGrafter"/>
</dbReference>
<keyword evidence="2 5" id="KW-0812">Transmembrane</keyword>
<dbReference type="AlphaFoldDB" id="A0A183J2B8"/>
<evidence type="ECO:0000256" key="1">
    <source>
        <dbReference type="ARBA" id="ARBA00004141"/>
    </source>
</evidence>
<evidence type="ECO:0000256" key="5">
    <source>
        <dbReference type="SAM" id="Phobius"/>
    </source>
</evidence>
<dbReference type="InterPro" id="IPR003280">
    <property type="entry name" value="2pore_dom_K_chnl"/>
</dbReference>
<dbReference type="GO" id="GO:0015271">
    <property type="term" value="F:outward rectifier potassium channel activity"/>
    <property type="evidence" value="ECO:0007669"/>
    <property type="project" value="TreeGrafter"/>
</dbReference>
<dbReference type="SUPFAM" id="SSF81324">
    <property type="entry name" value="Voltage-gated potassium channels"/>
    <property type="match status" value="1"/>
</dbReference>
<dbReference type="WBParaSite" id="SBAD_0001037101-mRNA-1">
    <property type="protein sequence ID" value="SBAD_0001037101-mRNA-1"/>
    <property type="gene ID" value="SBAD_0001037101"/>
</dbReference>
<evidence type="ECO:0000256" key="3">
    <source>
        <dbReference type="ARBA" id="ARBA00022989"/>
    </source>
</evidence>
<evidence type="ECO:0000256" key="4">
    <source>
        <dbReference type="ARBA" id="ARBA00023136"/>
    </source>
</evidence>
<keyword evidence="4 5" id="KW-0472">Membrane</keyword>
<dbReference type="PANTHER" id="PTHR11003">
    <property type="entry name" value="POTASSIUM CHANNEL, SUBFAMILY K"/>
    <property type="match status" value="1"/>
</dbReference>
<feature type="transmembrane region" description="Helical" evidence="5">
    <location>
        <begin position="62"/>
        <end position="82"/>
    </location>
</feature>
<dbReference type="GO" id="GO:0030322">
    <property type="term" value="P:stabilization of membrane potential"/>
    <property type="evidence" value="ECO:0007669"/>
    <property type="project" value="TreeGrafter"/>
</dbReference>
<evidence type="ECO:0000313" key="6">
    <source>
        <dbReference type="EMBL" id="VDP28193.1"/>
    </source>
</evidence>
<dbReference type="Gene3D" id="1.10.287.70">
    <property type="match status" value="1"/>
</dbReference>
<gene>
    <name evidence="6" type="ORF">SBAD_LOCUS10016</name>
</gene>
<dbReference type="Proteomes" id="UP000270296">
    <property type="component" value="Unassembled WGS sequence"/>
</dbReference>
<comment type="subcellular location">
    <subcellularLocation>
        <location evidence="1">Membrane</location>
        <topology evidence="1">Multi-pass membrane protein</topology>
    </subcellularLocation>
</comment>